<name>A0A378JUI3_9GAMM</name>
<dbReference type="RefSeq" id="WP_028383241.1">
    <property type="nucleotide sequence ID" value="NZ_CAAAJG010000046.1"/>
</dbReference>
<keyword evidence="3" id="KW-1185">Reference proteome</keyword>
<proteinExistence type="predicted"/>
<gene>
    <name evidence="1" type="primary">queC</name>
    <name evidence="1" type="ORF">Lmor_0469</name>
    <name evidence="2" type="ORF">NCTC12239_00587</name>
</gene>
<dbReference type="Proteomes" id="UP000054985">
    <property type="component" value="Unassembled WGS sequence"/>
</dbReference>
<protein>
    <submittedName>
        <fullName evidence="1">7-cyano-7-deazaguanine synthase</fullName>
        <ecNumber evidence="1">6.3.4.20</ecNumber>
    </submittedName>
</protein>
<reference evidence="1 3" key="1">
    <citation type="submission" date="2015-11" db="EMBL/GenBank/DDBJ databases">
        <title>Genomic analysis of 38 Legionella species identifies large and diverse effector repertoires.</title>
        <authorList>
            <person name="Burstein D."/>
            <person name="Amaro F."/>
            <person name="Zusman T."/>
            <person name="Lifshitz Z."/>
            <person name="Cohen O."/>
            <person name="Gilbert J.A."/>
            <person name="Pupko T."/>
            <person name="Shuman H.A."/>
            <person name="Segal G."/>
        </authorList>
    </citation>
    <scope>NUCLEOTIDE SEQUENCE [LARGE SCALE GENOMIC DNA]</scope>
    <source>
        <strain evidence="1 3">ATCC 43877</strain>
    </source>
</reference>
<dbReference type="InterPro" id="IPR049676">
    <property type="entry name" value="QatC"/>
</dbReference>
<evidence type="ECO:0000313" key="2">
    <source>
        <dbReference type="EMBL" id="STX61670.1"/>
    </source>
</evidence>
<dbReference type="OrthoDB" id="9789567at2"/>
<dbReference type="InterPro" id="IPR014729">
    <property type="entry name" value="Rossmann-like_a/b/a_fold"/>
</dbReference>
<evidence type="ECO:0000313" key="1">
    <source>
        <dbReference type="EMBL" id="KTD37606.1"/>
    </source>
</evidence>
<dbReference type="Gene3D" id="3.40.50.620">
    <property type="entry name" value="HUPs"/>
    <property type="match status" value="1"/>
</dbReference>
<dbReference type="NCBIfam" id="NF041925">
    <property type="entry name" value="QatC"/>
    <property type="match status" value="1"/>
</dbReference>
<dbReference type="EMBL" id="LNYN01000012">
    <property type="protein sequence ID" value="KTD37606.1"/>
    <property type="molecule type" value="Genomic_DNA"/>
</dbReference>
<dbReference type="SUPFAM" id="SSF52402">
    <property type="entry name" value="Adenine nucleotide alpha hydrolases-like"/>
    <property type="match status" value="1"/>
</dbReference>
<dbReference type="EC" id="6.3.4.20" evidence="1"/>
<reference evidence="2 4" key="2">
    <citation type="submission" date="2018-06" db="EMBL/GenBank/DDBJ databases">
        <authorList>
            <consortium name="Pathogen Informatics"/>
            <person name="Doyle S."/>
        </authorList>
    </citation>
    <scope>NUCLEOTIDE SEQUENCE [LARGE SCALE GENOMIC DNA]</scope>
    <source>
        <strain evidence="2 4">NCTC12239</strain>
    </source>
</reference>
<organism evidence="2 4">
    <name type="scientific">Legionella moravica</name>
    <dbReference type="NCBI Taxonomy" id="39962"/>
    <lineage>
        <taxon>Bacteria</taxon>
        <taxon>Pseudomonadati</taxon>
        <taxon>Pseudomonadota</taxon>
        <taxon>Gammaproteobacteria</taxon>
        <taxon>Legionellales</taxon>
        <taxon>Legionellaceae</taxon>
        <taxon>Legionella</taxon>
    </lineage>
</organism>
<evidence type="ECO:0000313" key="4">
    <source>
        <dbReference type="Proteomes" id="UP000254040"/>
    </source>
</evidence>
<dbReference type="GO" id="GO:0016874">
    <property type="term" value="F:ligase activity"/>
    <property type="evidence" value="ECO:0007669"/>
    <property type="project" value="UniProtKB-KW"/>
</dbReference>
<dbReference type="AlphaFoldDB" id="A0A378JUI3"/>
<sequence length="457" mass="51276">MTKYILVGGFGSADAAEHKYTEKKGEQLKFLDFLTGKNSLRFGIGGAIRQLAKFNIYPSEVGLDLLIFAVMVQAADTRLNRIQSSQDAWTREIRLVVPVSDTELWSKSKSVLEKILRFLTGDLWEIEFRIRPDGFENLIPQKPYLPYNYNGLSLFSGGLDSLIGAIDSLESGITPLFISHAGEGAVSSPQKAIFEKLINKYTDNRVNRLRFLSARFPKNLFPGIHSENSTRGRSFLFFALGAFSGSGLKKSFDLRVPENGLIALNVPLDPTRLGSLSTRTTHPYYIHRWNELLQTLNIPGTIFNPYWNKTKGEMVKECPNQDFLKSIVHLSVSCAHPSASRYLGGGMYHHCGHCVPCIIRRAALNHAWQLGEDTTPYSPPNIFEKPLDSRKAEGIQIRAFQYALANLNNKPSYLPMLIHKPGPLLEDIAILNDLKDVYKRGMKEVENFLQGVVTTPN</sequence>
<evidence type="ECO:0000313" key="3">
    <source>
        <dbReference type="Proteomes" id="UP000054985"/>
    </source>
</evidence>
<dbReference type="STRING" id="39962.Lmor_0469"/>
<keyword evidence="1" id="KW-0436">Ligase</keyword>
<dbReference type="EMBL" id="UGOG01000001">
    <property type="protein sequence ID" value="STX61670.1"/>
    <property type="molecule type" value="Genomic_DNA"/>
</dbReference>
<dbReference type="Proteomes" id="UP000254040">
    <property type="component" value="Unassembled WGS sequence"/>
</dbReference>
<accession>A0A378JUI3</accession>